<organism evidence="4 5">
    <name type="scientific">Geodia barretti</name>
    <name type="common">Barrett's horny sponge</name>
    <dbReference type="NCBI Taxonomy" id="519541"/>
    <lineage>
        <taxon>Eukaryota</taxon>
        <taxon>Metazoa</taxon>
        <taxon>Porifera</taxon>
        <taxon>Demospongiae</taxon>
        <taxon>Heteroscleromorpha</taxon>
        <taxon>Tetractinellida</taxon>
        <taxon>Astrophorina</taxon>
        <taxon>Geodiidae</taxon>
        <taxon>Geodia</taxon>
    </lineage>
</organism>
<keyword evidence="5" id="KW-1185">Reference proteome</keyword>
<comment type="caution">
    <text evidence="4">The sequence shown here is derived from an EMBL/GenBank/DDBJ whole genome shotgun (WGS) entry which is preliminary data.</text>
</comment>
<dbReference type="EMBL" id="CASHTH010004335">
    <property type="protein sequence ID" value="CAI8056187.1"/>
    <property type="molecule type" value="Genomic_DNA"/>
</dbReference>
<accession>A0AA35XLU3</accession>
<feature type="region of interest" description="Disordered" evidence="1">
    <location>
        <begin position="137"/>
        <end position="166"/>
    </location>
</feature>
<keyword evidence="2" id="KW-1133">Transmembrane helix</keyword>
<keyword evidence="2" id="KW-0812">Transmembrane</keyword>
<evidence type="ECO:0000259" key="3">
    <source>
        <dbReference type="PROSITE" id="PS51220"/>
    </source>
</evidence>
<evidence type="ECO:0000256" key="2">
    <source>
        <dbReference type="SAM" id="Phobius"/>
    </source>
</evidence>
<dbReference type="PROSITE" id="PS51220">
    <property type="entry name" value="NIDO"/>
    <property type="match status" value="1"/>
</dbReference>
<proteinExistence type="predicted"/>
<feature type="non-terminal residue" evidence="4">
    <location>
        <position position="166"/>
    </location>
</feature>
<dbReference type="Proteomes" id="UP001174909">
    <property type="component" value="Unassembled WGS sequence"/>
</dbReference>
<feature type="domain" description="NIDO" evidence="3">
    <location>
        <begin position="1"/>
        <end position="31"/>
    </location>
</feature>
<dbReference type="InterPro" id="IPR003886">
    <property type="entry name" value="NIDO_dom"/>
</dbReference>
<feature type="transmembrane region" description="Helical" evidence="2">
    <location>
        <begin position="107"/>
        <end position="130"/>
    </location>
</feature>
<evidence type="ECO:0000313" key="5">
    <source>
        <dbReference type="Proteomes" id="UP001174909"/>
    </source>
</evidence>
<dbReference type="AlphaFoldDB" id="A0AA35XLU3"/>
<evidence type="ECO:0000256" key="1">
    <source>
        <dbReference type="SAM" id="MobiDB-lite"/>
    </source>
</evidence>
<dbReference type="GO" id="GO:0007160">
    <property type="term" value="P:cell-matrix adhesion"/>
    <property type="evidence" value="ECO:0007669"/>
    <property type="project" value="InterPro"/>
</dbReference>
<protein>
    <recommendedName>
        <fullName evidence="3">NIDO domain-containing protein</fullName>
    </recommendedName>
</protein>
<keyword evidence="2" id="KW-0472">Membrane</keyword>
<evidence type="ECO:0000313" key="4">
    <source>
        <dbReference type="EMBL" id="CAI8056187.1"/>
    </source>
</evidence>
<gene>
    <name evidence="4" type="ORF">GBAR_LOCUS30618</name>
</gene>
<sequence>MPCSGDPNIKSLVDSSNIGKPGVWLFRIDQSAIQSCPNKVTCDRDELCSCLQDNSHPSCLCKNTITNNCRNEELVCLDDDPLVTSSKPVPTAIQPPEGDTPNNQRTVVIVVPLVLVVVLILLFAICGVNFKILKDGQPNAQGDEADRPPNEQEDEADGPPNQQGDE</sequence>
<reference evidence="4" key="1">
    <citation type="submission" date="2023-03" db="EMBL/GenBank/DDBJ databases">
        <authorList>
            <person name="Steffen K."/>
            <person name="Cardenas P."/>
        </authorList>
    </citation>
    <scope>NUCLEOTIDE SEQUENCE</scope>
</reference>
<name>A0AA35XLU3_GEOBA</name>